<dbReference type="PANTHER" id="PTHR37166:SF1">
    <property type="entry name" value="PROTEIN FLAG"/>
    <property type="match status" value="1"/>
</dbReference>
<dbReference type="PANTHER" id="PTHR37166">
    <property type="entry name" value="PROTEIN FLAG"/>
    <property type="match status" value="1"/>
</dbReference>
<keyword evidence="2" id="KW-0966">Cell projection</keyword>
<evidence type="ECO:0000313" key="2">
    <source>
        <dbReference type="EMBL" id="SDM21723.1"/>
    </source>
</evidence>
<accession>A0ABY0R0D5</accession>
<dbReference type="Pfam" id="PF03646">
    <property type="entry name" value="FlaG"/>
    <property type="match status" value="1"/>
</dbReference>
<sequence length="115" mass="12415">MDVARVAAPLASTSSSTAMPSPRQEAGFSLLQGEGGFGKAPQNVDVNEAVERIRTQVQTLQRDLNFSVDDSTGQVVVQVLDGDSGKVVRQIPSEDILRLAERLDEMRSLLFEAKA</sequence>
<gene>
    <name evidence="2" type="ORF">SAMN05660875_10378</name>
</gene>
<protein>
    <submittedName>
        <fullName evidence="2">Flagellar protein FlaG</fullName>
    </submittedName>
</protein>
<keyword evidence="2" id="KW-0969">Cilium</keyword>
<keyword evidence="2" id="KW-0282">Flagellum</keyword>
<proteinExistence type="predicted"/>
<dbReference type="InterPro" id="IPR005186">
    <property type="entry name" value="FlaG"/>
</dbReference>
<dbReference type="Gene3D" id="3.30.160.170">
    <property type="entry name" value="FlaG-like"/>
    <property type="match status" value="1"/>
</dbReference>
<evidence type="ECO:0000313" key="3">
    <source>
        <dbReference type="Proteomes" id="UP000182276"/>
    </source>
</evidence>
<reference evidence="2 3" key="1">
    <citation type="submission" date="2016-10" db="EMBL/GenBank/DDBJ databases">
        <authorList>
            <person name="Varghese N."/>
            <person name="Submissions S."/>
        </authorList>
    </citation>
    <scope>NUCLEOTIDE SEQUENCE [LARGE SCALE GENOMIC DNA]</scope>
    <source>
        <strain evidence="2 3">DSM 6083</strain>
    </source>
</reference>
<comment type="caution">
    <text evidence="2">The sequence shown here is derived from an EMBL/GenBank/DDBJ whole genome shotgun (WGS) entry which is preliminary data.</text>
</comment>
<dbReference type="EMBL" id="FNHO01000003">
    <property type="protein sequence ID" value="SDM21723.1"/>
    <property type="molecule type" value="Genomic_DNA"/>
</dbReference>
<evidence type="ECO:0000256" key="1">
    <source>
        <dbReference type="SAM" id="MobiDB-lite"/>
    </source>
</evidence>
<organism evidence="2 3">
    <name type="scientific">Stutzerimonas balearica DSM 6083</name>
    <dbReference type="NCBI Taxonomy" id="1123016"/>
    <lineage>
        <taxon>Bacteria</taxon>
        <taxon>Pseudomonadati</taxon>
        <taxon>Pseudomonadota</taxon>
        <taxon>Gammaproteobacteria</taxon>
        <taxon>Pseudomonadales</taxon>
        <taxon>Pseudomonadaceae</taxon>
        <taxon>Stutzerimonas</taxon>
    </lineage>
</organism>
<dbReference type="SUPFAM" id="SSF160214">
    <property type="entry name" value="FlaG-like"/>
    <property type="match status" value="1"/>
</dbReference>
<feature type="region of interest" description="Disordered" evidence="1">
    <location>
        <begin position="1"/>
        <end position="23"/>
    </location>
</feature>
<name>A0ABY0R0D5_9GAMM</name>
<dbReference type="Proteomes" id="UP000182276">
    <property type="component" value="Unassembled WGS sequence"/>
</dbReference>
<dbReference type="InterPro" id="IPR035924">
    <property type="entry name" value="FlaG-like_sf"/>
</dbReference>
<feature type="compositionally biased region" description="Low complexity" evidence="1">
    <location>
        <begin position="7"/>
        <end position="22"/>
    </location>
</feature>
<keyword evidence="3" id="KW-1185">Reference proteome</keyword>